<evidence type="ECO:0000313" key="1">
    <source>
        <dbReference type="EMBL" id="RNA18874.1"/>
    </source>
</evidence>
<dbReference type="AlphaFoldDB" id="A0A3M7R662"/>
<proteinExistence type="predicted"/>
<reference evidence="1 2" key="1">
    <citation type="journal article" date="2018" name="Sci. Rep.">
        <title>Genomic signatures of local adaptation to the degree of environmental predictability in rotifers.</title>
        <authorList>
            <person name="Franch-Gras L."/>
            <person name="Hahn C."/>
            <person name="Garcia-Roger E.M."/>
            <person name="Carmona M.J."/>
            <person name="Serra M."/>
            <person name="Gomez A."/>
        </authorList>
    </citation>
    <scope>NUCLEOTIDE SEQUENCE [LARGE SCALE GENOMIC DNA]</scope>
    <source>
        <strain evidence="1">HYR1</strain>
    </source>
</reference>
<organism evidence="1 2">
    <name type="scientific">Brachionus plicatilis</name>
    <name type="common">Marine rotifer</name>
    <name type="synonym">Brachionus muelleri</name>
    <dbReference type="NCBI Taxonomy" id="10195"/>
    <lineage>
        <taxon>Eukaryota</taxon>
        <taxon>Metazoa</taxon>
        <taxon>Spiralia</taxon>
        <taxon>Gnathifera</taxon>
        <taxon>Rotifera</taxon>
        <taxon>Eurotatoria</taxon>
        <taxon>Monogononta</taxon>
        <taxon>Pseudotrocha</taxon>
        <taxon>Ploima</taxon>
        <taxon>Brachionidae</taxon>
        <taxon>Brachionus</taxon>
    </lineage>
</organism>
<protein>
    <submittedName>
        <fullName evidence="1">Uncharacterized protein</fullName>
    </submittedName>
</protein>
<sequence length="106" mass="12232">MKRQKCSSLAITVFMHGIELVKKSNNLIVTKTKEEVTKYQKLAKDNGFKRYVLVCGAYSFVLLEKKMFARSKTTEPSQLIEGLIQLANEVSEKVPLCIFREQQRFN</sequence>
<name>A0A3M7R662_BRAPC</name>
<dbReference type="Proteomes" id="UP000276133">
    <property type="component" value="Unassembled WGS sequence"/>
</dbReference>
<evidence type="ECO:0000313" key="2">
    <source>
        <dbReference type="Proteomes" id="UP000276133"/>
    </source>
</evidence>
<gene>
    <name evidence="1" type="ORF">BpHYR1_014296</name>
</gene>
<keyword evidence="2" id="KW-1185">Reference proteome</keyword>
<dbReference type="EMBL" id="REGN01004161">
    <property type="protein sequence ID" value="RNA18874.1"/>
    <property type="molecule type" value="Genomic_DNA"/>
</dbReference>
<accession>A0A3M7R662</accession>
<comment type="caution">
    <text evidence="1">The sequence shown here is derived from an EMBL/GenBank/DDBJ whole genome shotgun (WGS) entry which is preliminary data.</text>
</comment>